<gene>
    <name evidence="2" type="ORF">SAMN05421858_1686</name>
</gene>
<dbReference type="GO" id="GO:0016747">
    <property type="term" value="F:acyltransferase activity, transferring groups other than amino-acyl groups"/>
    <property type="evidence" value="ECO:0007669"/>
    <property type="project" value="InterPro"/>
</dbReference>
<dbReference type="EMBL" id="FTNO01000001">
    <property type="protein sequence ID" value="SIR17245.1"/>
    <property type="molecule type" value="Genomic_DNA"/>
</dbReference>
<dbReference type="Gene3D" id="3.40.630.30">
    <property type="match status" value="1"/>
</dbReference>
<name>A0A1N6YRM9_9EURY</name>
<evidence type="ECO:0000313" key="3">
    <source>
        <dbReference type="Proteomes" id="UP000186914"/>
    </source>
</evidence>
<dbReference type="Proteomes" id="UP000186914">
    <property type="component" value="Unassembled WGS sequence"/>
</dbReference>
<dbReference type="PANTHER" id="PTHR43617">
    <property type="entry name" value="L-AMINO ACID N-ACETYLTRANSFERASE"/>
    <property type="match status" value="1"/>
</dbReference>
<proteinExistence type="predicted"/>
<dbReference type="PROSITE" id="PS51186">
    <property type="entry name" value="GNAT"/>
    <property type="match status" value="1"/>
</dbReference>
<evidence type="ECO:0000313" key="2">
    <source>
        <dbReference type="EMBL" id="SIR17245.1"/>
    </source>
</evidence>
<dbReference type="InterPro" id="IPR050276">
    <property type="entry name" value="MshD_Acetyltransferase"/>
</dbReference>
<organism evidence="2 3">
    <name type="scientific">Haladaptatus litoreus</name>
    <dbReference type="NCBI Taxonomy" id="553468"/>
    <lineage>
        <taxon>Archaea</taxon>
        <taxon>Methanobacteriati</taxon>
        <taxon>Methanobacteriota</taxon>
        <taxon>Stenosarchaea group</taxon>
        <taxon>Halobacteria</taxon>
        <taxon>Halobacteriales</taxon>
        <taxon>Haladaptataceae</taxon>
        <taxon>Haladaptatus</taxon>
    </lineage>
</organism>
<dbReference type="InterPro" id="IPR000182">
    <property type="entry name" value="GNAT_dom"/>
</dbReference>
<dbReference type="OrthoDB" id="87545at2157"/>
<dbReference type="CDD" id="cd04301">
    <property type="entry name" value="NAT_SF"/>
    <property type="match status" value="1"/>
</dbReference>
<evidence type="ECO:0000259" key="1">
    <source>
        <dbReference type="PROSITE" id="PS51186"/>
    </source>
</evidence>
<feature type="domain" description="N-acetyltransferase" evidence="1">
    <location>
        <begin position="2"/>
        <end position="144"/>
    </location>
</feature>
<dbReference type="PANTHER" id="PTHR43617:SF2">
    <property type="entry name" value="UPF0039 PROTEIN SLL0451"/>
    <property type="match status" value="1"/>
</dbReference>
<dbReference type="InterPro" id="IPR016181">
    <property type="entry name" value="Acyl_CoA_acyltransferase"/>
</dbReference>
<protein>
    <submittedName>
        <fullName evidence="2">Putative acetyltransferase</fullName>
    </submittedName>
</protein>
<keyword evidence="3" id="KW-1185">Reference proteome</keyword>
<dbReference type="RefSeq" id="WP_076429604.1">
    <property type="nucleotide sequence ID" value="NZ_FTNO01000001.1"/>
</dbReference>
<dbReference type="AlphaFoldDB" id="A0A1N6YRM9"/>
<reference evidence="3" key="1">
    <citation type="submission" date="2017-01" db="EMBL/GenBank/DDBJ databases">
        <authorList>
            <person name="Varghese N."/>
            <person name="Submissions S."/>
        </authorList>
    </citation>
    <scope>NUCLEOTIDE SEQUENCE [LARGE SCALE GENOMIC DNA]</scope>
    <source>
        <strain evidence="3">CGMCC 1.7737</strain>
    </source>
</reference>
<dbReference type="Pfam" id="PF00583">
    <property type="entry name" value="Acetyltransf_1"/>
    <property type="match status" value="1"/>
</dbReference>
<accession>A0A1N6YRM9</accession>
<keyword evidence="2" id="KW-0808">Transferase</keyword>
<dbReference type="SUPFAM" id="SSF55729">
    <property type="entry name" value="Acyl-CoA N-acyltransferases (Nat)"/>
    <property type="match status" value="1"/>
</dbReference>
<sequence length="171" mass="18679">MPKISVGAEENTETSKIRNVVRAVFGREDEANLVEALRESHAYRPNLSLVAHLDGDAAGHVMFSKFVLDDYPEKDALVLAPLAVSPEHQRSGVGSELVRVGLQTARESGYELVFLHGDSDYYERFGFTPAIDAGFENPFDMPDEGFLVCGLAADSLADVAGTLTYPTPFRE</sequence>